<name>A0A931FFK2_9ACTN</name>
<accession>A0A931FFK2</accession>
<dbReference type="InterPro" id="IPR002539">
    <property type="entry name" value="MaoC-like_dom"/>
</dbReference>
<dbReference type="AlphaFoldDB" id="A0A931FFK2"/>
<dbReference type="Gene3D" id="3.10.129.10">
    <property type="entry name" value="Hotdog Thioesterase"/>
    <property type="match status" value="1"/>
</dbReference>
<dbReference type="PANTHER" id="PTHR43841:SF1">
    <property type="entry name" value="3-HYDROXYACYL-THIOESTER DEHYDRATASE X"/>
    <property type="match status" value="1"/>
</dbReference>
<dbReference type="Pfam" id="PF01575">
    <property type="entry name" value="MaoC_dehydratas"/>
    <property type="match status" value="1"/>
</dbReference>
<dbReference type="SUPFAM" id="SSF54637">
    <property type="entry name" value="Thioesterase/thiol ester dehydrase-isomerase"/>
    <property type="match status" value="2"/>
</dbReference>
<feature type="domain" description="MaoC-like" evidence="2">
    <location>
        <begin position="197"/>
        <end position="275"/>
    </location>
</feature>
<dbReference type="Proteomes" id="UP000657385">
    <property type="component" value="Unassembled WGS sequence"/>
</dbReference>
<dbReference type="PANTHER" id="PTHR43841">
    <property type="entry name" value="3-HYDROXYACYL-THIOESTER DEHYDRATASE HTDX-RELATED"/>
    <property type="match status" value="1"/>
</dbReference>
<dbReference type="InterPro" id="IPR029069">
    <property type="entry name" value="HotDog_dom_sf"/>
</dbReference>
<reference evidence="3" key="1">
    <citation type="submission" date="2020-11" db="EMBL/GenBank/DDBJ databases">
        <title>Isolation and identification of active actinomycetes.</title>
        <authorList>
            <person name="Yu B."/>
        </authorList>
    </citation>
    <scope>NUCLEOTIDE SEQUENCE</scope>
    <source>
        <strain evidence="3">NEAU-YB345</strain>
    </source>
</reference>
<evidence type="ECO:0000256" key="1">
    <source>
        <dbReference type="ARBA" id="ARBA00005254"/>
    </source>
</evidence>
<comment type="similarity">
    <text evidence="1">Belongs to the enoyl-CoA hydratase/isomerase family.</text>
</comment>
<proteinExistence type="inferred from homology"/>
<comment type="caution">
    <text evidence="3">The sequence shown here is derived from an EMBL/GenBank/DDBJ whole genome shotgun (WGS) entry which is preliminary data.</text>
</comment>
<evidence type="ECO:0000313" key="4">
    <source>
        <dbReference type="Proteomes" id="UP000657385"/>
    </source>
</evidence>
<keyword evidence="4" id="KW-1185">Reference proteome</keyword>
<gene>
    <name evidence="3" type="ORF">I2501_27135</name>
</gene>
<evidence type="ECO:0000259" key="2">
    <source>
        <dbReference type="Pfam" id="PF01575"/>
    </source>
</evidence>
<evidence type="ECO:0000313" key="3">
    <source>
        <dbReference type="EMBL" id="MBF9071703.1"/>
    </source>
</evidence>
<organism evidence="3 4">
    <name type="scientific">Streptacidiphilus fuscans</name>
    <dbReference type="NCBI Taxonomy" id="2789292"/>
    <lineage>
        <taxon>Bacteria</taxon>
        <taxon>Bacillati</taxon>
        <taxon>Actinomycetota</taxon>
        <taxon>Actinomycetes</taxon>
        <taxon>Kitasatosporales</taxon>
        <taxon>Streptomycetaceae</taxon>
        <taxon>Streptacidiphilus</taxon>
    </lineage>
</organism>
<dbReference type="EMBL" id="JADPRT010000013">
    <property type="protein sequence ID" value="MBF9071703.1"/>
    <property type="molecule type" value="Genomic_DNA"/>
</dbReference>
<sequence>MIAADSKDNAIDVIELSKTPSIASLYARAVLPKPRHAGASVPERAVRLRDVAPDPQRLHRYRELCGFAAEDRLPATYPHLVAFPLSMALMTARDFPLPLLGLVHLANRIEQSRPVAPDTRLDHLVRTTAPRPHAKGRVFDVVAEATTADGEQVWRSVSTYLHRGPGGDAPGPRPADEELTGAELDTSWTLPGGLGRAYGAVSGDRNPIHLHPLTARLFGFRRAIAHGMWTKARCLAAVEARLPDAFTVGVDFRTPVLLPGTVRFRAARVADHDWSFQLTDPSAERRHLLGRITASSTAHHP</sequence>
<dbReference type="RefSeq" id="WP_196196881.1">
    <property type="nucleotide sequence ID" value="NZ_JADPRT010000013.1"/>
</dbReference>
<protein>
    <recommendedName>
        <fullName evidence="2">MaoC-like domain-containing protein</fullName>
    </recommendedName>
</protein>